<organism evidence="1 2">
    <name type="scientific">Cyclotella cryptica</name>
    <dbReference type="NCBI Taxonomy" id="29204"/>
    <lineage>
        <taxon>Eukaryota</taxon>
        <taxon>Sar</taxon>
        <taxon>Stramenopiles</taxon>
        <taxon>Ochrophyta</taxon>
        <taxon>Bacillariophyta</taxon>
        <taxon>Coscinodiscophyceae</taxon>
        <taxon>Thalassiosirophycidae</taxon>
        <taxon>Stephanodiscales</taxon>
        <taxon>Stephanodiscaceae</taxon>
        <taxon>Cyclotella</taxon>
    </lineage>
</organism>
<dbReference type="Proteomes" id="UP001516023">
    <property type="component" value="Unassembled WGS sequence"/>
</dbReference>
<sequence>MMKEDSIKTVESEHVTMNAAREVKGAKIFSAMLCCYTAFDFEDPALCGRQKSDCLCINTRACMDLSADSLGVGCLTGDKKAENEFFRIGAYCCTCALAMPELKCNGIEQRFCMKSVKSFPFDKNYVAKPTCACCFLQCFPVVGCCQDAPECPAEEDLRLVGNGVITTHSLARDMIRSHKMHR</sequence>
<comment type="caution">
    <text evidence="1">The sequence shown here is derived from an EMBL/GenBank/DDBJ whole genome shotgun (WGS) entry which is preliminary data.</text>
</comment>
<dbReference type="AlphaFoldDB" id="A0ABD3QUQ1"/>
<dbReference type="EMBL" id="JABMIG020000011">
    <property type="protein sequence ID" value="KAL3803893.1"/>
    <property type="molecule type" value="Genomic_DNA"/>
</dbReference>
<evidence type="ECO:0000313" key="1">
    <source>
        <dbReference type="EMBL" id="KAL3803893.1"/>
    </source>
</evidence>
<proteinExistence type="predicted"/>
<gene>
    <name evidence="1" type="ORF">HJC23_004055</name>
</gene>
<evidence type="ECO:0000313" key="2">
    <source>
        <dbReference type="Proteomes" id="UP001516023"/>
    </source>
</evidence>
<name>A0ABD3QUQ1_9STRA</name>
<accession>A0ABD3QUQ1</accession>
<evidence type="ECO:0008006" key="3">
    <source>
        <dbReference type="Google" id="ProtNLM"/>
    </source>
</evidence>
<keyword evidence="2" id="KW-1185">Reference proteome</keyword>
<reference evidence="1 2" key="1">
    <citation type="journal article" date="2020" name="G3 (Bethesda)">
        <title>Improved Reference Genome for Cyclotella cryptica CCMP332, a Model for Cell Wall Morphogenesis, Salinity Adaptation, and Lipid Production in Diatoms (Bacillariophyta).</title>
        <authorList>
            <person name="Roberts W.R."/>
            <person name="Downey K.M."/>
            <person name="Ruck E.C."/>
            <person name="Traller J.C."/>
            <person name="Alverson A.J."/>
        </authorList>
    </citation>
    <scope>NUCLEOTIDE SEQUENCE [LARGE SCALE GENOMIC DNA]</scope>
    <source>
        <strain evidence="1 2">CCMP332</strain>
    </source>
</reference>
<protein>
    <recommendedName>
        <fullName evidence="3">Phospholipid scramblase</fullName>
    </recommendedName>
</protein>